<accession>A0A1I0N6N5</accession>
<dbReference type="Pfam" id="PF13196">
    <property type="entry name" value="DUF4012"/>
    <property type="match status" value="1"/>
</dbReference>
<gene>
    <name evidence="2" type="ORF">SAMN05421659_102377</name>
</gene>
<keyword evidence="1" id="KW-0812">Transmembrane</keyword>
<evidence type="ECO:0000313" key="3">
    <source>
        <dbReference type="Proteomes" id="UP000199701"/>
    </source>
</evidence>
<dbReference type="OrthoDB" id="3203519at2"/>
<dbReference type="InterPro" id="IPR025101">
    <property type="entry name" value="DUF4012"/>
</dbReference>
<protein>
    <recommendedName>
        <fullName evidence="4">DUF4012 domain-containing protein</fullName>
    </recommendedName>
</protein>
<name>A0A1I0N6N5_9FIRM</name>
<evidence type="ECO:0000256" key="1">
    <source>
        <dbReference type="SAM" id="Phobius"/>
    </source>
</evidence>
<proteinExistence type="predicted"/>
<keyword evidence="1" id="KW-1133">Transmembrane helix</keyword>
<keyword evidence="1" id="KW-0472">Membrane</keyword>
<dbReference type="STRING" id="99656.SAMN05421659_102377"/>
<evidence type="ECO:0000313" key="2">
    <source>
        <dbReference type="EMBL" id="SEV96048.1"/>
    </source>
</evidence>
<evidence type="ECO:0008006" key="4">
    <source>
        <dbReference type="Google" id="ProtNLM"/>
    </source>
</evidence>
<dbReference type="Proteomes" id="UP000199701">
    <property type="component" value="Unassembled WGS sequence"/>
</dbReference>
<reference evidence="2 3" key="1">
    <citation type="submission" date="2016-10" db="EMBL/GenBank/DDBJ databases">
        <authorList>
            <person name="de Groot N.N."/>
        </authorList>
    </citation>
    <scope>NUCLEOTIDE SEQUENCE [LARGE SCALE GENOMIC DNA]</scope>
    <source>
        <strain evidence="2 3">DSM 9179</strain>
    </source>
</reference>
<dbReference type="AlphaFoldDB" id="A0A1I0N6N5"/>
<organism evidence="2 3">
    <name type="scientific">[Clostridium] fimetarium</name>
    <dbReference type="NCBI Taxonomy" id="99656"/>
    <lineage>
        <taxon>Bacteria</taxon>
        <taxon>Bacillati</taxon>
        <taxon>Bacillota</taxon>
        <taxon>Clostridia</taxon>
        <taxon>Lachnospirales</taxon>
        <taxon>Lachnospiraceae</taxon>
    </lineage>
</organism>
<feature type="transmembrane region" description="Helical" evidence="1">
    <location>
        <begin position="26"/>
        <end position="50"/>
    </location>
</feature>
<sequence>MGTDSKVNVQHLKKTPLKKGKKKKRIIIIISVCVLFAIIACFAVFGVLVLNSAKSLKKQAVEVKSDLQVSMDCIKAQDYDGAHTAINNAEELSRSMQSELDKSIWKTLSINSSMKKNIAAVNELLDVLQTASEDVIKPLITQMSEYPISDLKNENGFNVGTLLSYVDFADEMDGKISNLASRIDELLPRMDGILGLIDKEGKFAKYKDTMTGLSTQYNELKEYLPVFKTILGNGENRFYLLVAQNSSEIRALGGFPGSIGTIQIQDGFLKVGDFQSVYKVLPYYTPTTAGVTETEVELFDNWMKLPRDAGYDPDFSRAAYIWALSYGDMNQKHVDGVVSLAPTIIQDMLSLCGEVTLSDGTVLNGDNATRVLQYDLYFKYFSKGKSDSQSNDIADALFAETAKKTMDLFESNFNVKEAKNYFSIFSKGAKNRSIMLWMADEQEEAFLIESGCSGVLNTGKNNAVAGVYFSCNDPSKLGWFIDINTEVGDGVMNADGTYTYDVKVILNNTISSEELSKASGYILGNYNGAMKGYVHLFAPTGGTISSFESSNKMNILDANYQGLQLGYCLNLKIYPNNPVEITYKVTTAVDVVGPLTISATPTLQNYR</sequence>
<keyword evidence="3" id="KW-1185">Reference proteome</keyword>
<dbReference type="RefSeq" id="WP_092450885.1">
    <property type="nucleotide sequence ID" value="NZ_FOJI01000002.1"/>
</dbReference>
<dbReference type="EMBL" id="FOJI01000002">
    <property type="protein sequence ID" value="SEV96048.1"/>
    <property type="molecule type" value="Genomic_DNA"/>
</dbReference>